<accession>A0A448ZP51</accession>
<gene>
    <name evidence="3" type="ORF">PSNMU_V1.4_AUG-EV-PASAV3_0108330</name>
</gene>
<dbReference type="InterPro" id="IPR015655">
    <property type="entry name" value="PP2C"/>
</dbReference>
<sequence>ETYTKVDASTRAKANTMMPSTSNKERTALQNDPGLEHMPGNPPKKEPQAPGSSFTSTPSAQQSHSRSKQQDSPPSTKASMPSSSVRLNPYHDHSETNDGIPPPICLVSTCEEMNPSRRSSFEDCSIYAPSGTWGCPDANMAMLAVADGHGGRDIVEFLEDALLFHVSAELQIDPPENVVAGSGSSASTSTGGREKRTTTHGDSIPARLERAFLITDIHSKTMGLMSSGATVAMCLVTRGCNNMYKTNTGDTDQNQHHGKISESNPENVWTIYAANVGDARIVLGHGKKAHRLTKDHRTDDPEEVRRIEDSGGFIFKGRVLGILAVTRSLGDHCMKEYVIAKPYTSENSITVAPETDVSFIILACDGLWDVIKDQEAVDFVLDRIAEKELVAKYLVEEALKRGSTDNITVSVAFFT</sequence>
<name>A0A448ZP51_9STRA</name>
<dbReference type="GO" id="GO:0004722">
    <property type="term" value="F:protein serine/threonine phosphatase activity"/>
    <property type="evidence" value="ECO:0007669"/>
    <property type="project" value="InterPro"/>
</dbReference>
<dbReference type="Pfam" id="PF00481">
    <property type="entry name" value="PP2C"/>
    <property type="match status" value="1"/>
</dbReference>
<feature type="compositionally biased region" description="Low complexity" evidence="1">
    <location>
        <begin position="180"/>
        <end position="191"/>
    </location>
</feature>
<dbReference type="SMART" id="SM00332">
    <property type="entry name" value="PP2Cc"/>
    <property type="match status" value="1"/>
</dbReference>
<dbReference type="EMBL" id="CAACVS010000582">
    <property type="protein sequence ID" value="VEU43784.1"/>
    <property type="molecule type" value="Genomic_DNA"/>
</dbReference>
<dbReference type="InterPro" id="IPR036457">
    <property type="entry name" value="PPM-type-like_dom_sf"/>
</dbReference>
<keyword evidence="4" id="KW-1185">Reference proteome</keyword>
<feature type="compositionally biased region" description="Polar residues" evidence="1">
    <location>
        <begin position="50"/>
        <end position="86"/>
    </location>
</feature>
<reference evidence="3 4" key="1">
    <citation type="submission" date="2019-01" db="EMBL/GenBank/DDBJ databases">
        <authorList>
            <person name="Ferrante I. M."/>
        </authorList>
    </citation>
    <scope>NUCLEOTIDE SEQUENCE [LARGE SCALE GENOMIC DNA]</scope>
    <source>
        <strain evidence="3 4">B856</strain>
    </source>
</reference>
<dbReference type="InterPro" id="IPR001932">
    <property type="entry name" value="PPM-type_phosphatase-like_dom"/>
</dbReference>
<feature type="non-terminal residue" evidence="3">
    <location>
        <position position="1"/>
    </location>
</feature>
<dbReference type="AlphaFoldDB" id="A0A448ZP51"/>
<evidence type="ECO:0000259" key="2">
    <source>
        <dbReference type="PROSITE" id="PS51746"/>
    </source>
</evidence>
<dbReference type="CDD" id="cd00143">
    <property type="entry name" value="PP2Cc"/>
    <property type="match status" value="1"/>
</dbReference>
<feature type="region of interest" description="Disordered" evidence="1">
    <location>
        <begin position="1"/>
        <end position="101"/>
    </location>
</feature>
<dbReference type="Gene3D" id="3.60.40.10">
    <property type="entry name" value="PPM-type phosphatase domain"/>
    <property type="match status" value="1"/>
</dbReference>
<feature type="domain" description="PPM-type phosphatase" evidence="2">
    <location>
        <begin position="108"/>
        <end position="414"/>
    </location>
</feature>
<organism evidence="3 4">
    <name type="scientific">Pseudo-nitzschia multistriata</name>
    <dbReference type="NCBI Taxonomy" id="183589"/>
    <lineage>
        <taxon>Eukaryota</taxon>
        <taxon>Sar</taxon>
        <taxon>Stramenopiles</taxon>
        <taxon>Ochrophyta</taxon>
        <taxon>Bacillariophyta</taxon>
        <taxon>Bacillariophyceae</taxon>
        <taxon>Bacillariophycidae</taxon>
        <taxon>Bacillariales</taxon>
        <taxon>Bacillariaceae</taxon>
        <taxon>Pseudo-nitzschia</taxon>
    </lineage>
</organism>
<protein>
    <recommendedName>
        <fullName evidence="2">PPM-type phosphatase domain-containing protein</fullName>
    </recommendedName>
</protein>
<dbReference type="OrthoDB" id="10264738at2759"/>
<dbReference type="Proteomes" id="UP000291116">
    <property type="component" value="Unassembled WGS sequence"/>
</dbReference>
<evidence type="ECO:0000256" key="1">
    <source>
        <dbReference type="SAM" id="MobiDB-lite"/>
    </source>
</evidence>
<dbReference type="PANTHER" id="PTHR47992">
    <property type="entry name" value="PROTEIN PHOSPHATASE"/>
    <property type="match status" value="1"/>
</dbReference>
<feature type="region of interest" description="Disordered" evidence="1">
    <location>
        <begin position="175"/>
        <end position="201"/>
    </location>
</feature>
<proteinExistence type="predicted"/>
<evidence type="ECO:0000313" key="4">
    <source>
        <dbReference type="Proteomes" id="UP000291116"/>
    </source>
</evidence>
<evidence type="ECO:0000313" key="3">
    <source>
        <dbReference type="EMBL" id="VEU43784.1"/>
    </source>
</evidence>
<dbReference type="SUPFAM" id="SSF81606">
    <property type="entry name" value="PP2C-like"/>
    <property type="match status" value="1"/>
</dbReference>
<dbReference type="PROSITE" id="PS51746">
    <property type="entry name" value="PPM_2"/>
    <property type="match status" value="1"/>
</dbReference>